<sequence length="589" mass="65668">MNGFPPFSRDSALQPPPQHNGQHGNYPTNFPSTSSTPFSEFPPQHMNNVNVANGNSQMRLPTSQEQSQPHFNSISSPWGISQQTQQHIAPMLSHPQQSNNQWSNAIPAQAQFMNGMNAVMSGMSNMPMNMNMPALNMSLFQQQMLHDALALSTPVAGADDERLIIDTLVDARARKDNYKNALNSLHGKNGHSATLWKDFYLEWKDKIDPHVSLSLKRKGIPDPLPIVKVAKKPTPASFKHEPSPPPSPVHALKPKGPLPNASSSRSAVSSSPNSLPKLPSIKSGNRRSTINSITAHHPSYNSRLPPPNSEITIPDAPSRSPSPPNKVVPHSRGNKFTKEDKEFFIKFIQWRLRCDQSLTRTQLCEQLAEKAPHHSLQSWAAHWSNNHDLPDKILAAAYGEADTNEEDTEDESSGEEEVQKSRPRKSIYKESSSEGDEQDADDDLDQEKDQDEDFILPSFDESAMGMAGGSFTDADFALTARYVASFNDFSKKTHSSKWVPWSQRYPQRSHKSWAEFYRRNEQSLLTLARKIKNAGAARGLSPKREESENATLADLVPDANGPPKAKRKYTADDQEQNVDNNRSKTSKFE</sequence>
<organism evidence="2 3">
    <name type="scientific">Lentinula lateritia</name>
    <dbReference type="NCBI Taxonomy" id="40482"/>
    <lineage>
        <taxon>Eukaryota</taxon>
        <taxon>Fungi</taxon>
        <taxon>Dikarya</taxon>
        <taxon>Basidiomycota</taxon>
        <taxon>Agaricomycotina</taxon>
        <taxon>Agaricomycetes</taxon>
        <taxon>Agaricomycetidae</taxon>
        <taxon>Agaricales</taxon>
        <taxon>Marasmiineae</taxon>
        <taxon>Omphalotaceae</taxon>
        <taxon>Lentinula</taxon>
    </lineage>
</organism>
<evidence type="ECO:0000313" key="2">
    <source>
        <dbReference type="EMBL" id="KAJ4484863.1"/>
    </source>
</evidence>
<feature type="compositionally biased region" description="Acidic residues" evidence="1">
    <location>
        <begin position="433"/>
        <end position="447"/>
    </location>
</feature>
<accession>A0A9W9AKH8</accession>
<gene>
    <name evidence="2" type="ORF">C8J55DRAFT_452750</name>
</gene>
<dbReference type="AlphaFoldDB" id="A0A9W9AKH8"/>
<feature type="region of interest" description="Disordered" evidence="1">
    <location>
        <begin position="234"/>
        <end position="334"/>
    </location>
</feature>
<dbReference type="EMBL" id="JANVFS010000011">
    <property type="protein sequence ID" value="KAJ4484863.1"/>
    <property type="molecule type" value="Genomic_DNA"/>
</dbReference>
<reference evidence="2" key="1">
    <citation type="submission" date="2022-08" db="EMBL/GenBank/DDBJ databases">
        <authorList>
            <consortium name="DOE Joint Genome Institute"/>
            <person name="Min B."/>
            <person name="Riley R."/>
            <person name="Sierra-Patev S."/>
            <person name="Naranjo-Ortiz M."/>
            <person name="Looney B."/>
            <person name="Konkel Z."/>
            <person name="Slot J.C."/>
            <person name="Sakamoto Y."/>
            <person name="Steenwyk J.L."/>
            <person name="Rokas A."/>
            <person name="Carro J."/>
            <person name="Camarero S."/>
            <person name="Ferreira P."/>
            <person name="Molpeceres G."/>
            <person name="Ruiz-Duenas F.J."/>
            <person name="Serrano A."/>
            <person name="Henrissat B."/>
            <person name="Drula E."/>
            <person name="Hughes K.W."/>
            <person name="Mata J.L."/>
            <person name="Ishikawa N.K."/>
            <person name="Vargas-Isla R."/>
            <person name="Ushijima S."/>
            <person name="Smith C.A."/>
            <person name="Ahrendt S."/>
            <person name="Andreopoulos W."/>
            <person name="He G."/>
            <person name="Labutti K."/>
            <person name="Lipzen A."/>
            <person name="Ng V."/>
            <person name="Sandor L."/>
            <person name="Barry K."/>
            <person name="Martinez A.T."/>
            <person name="Xiao Y."/>
            <person name="Gibbons J.G."/>
            <person name="Terashima K."/>
            <person name="Hibbett D.S."/>
            <person name="Grigoriev I.V."/>
        </authorList>
    </citation>
    <scope>NUCLEOTIDE SEQUENCE</scope>
    <source>
        <strain evidence="2">Sp2 HRB7682 ss15</strain>
    </source>
</reference>
<evidence type="ECO:0000313" key="3">
    <source>
        <dbReference type="Proteomes" id="UP001150238"/>
    </source>
</evidence>
<feature type="compositionally biased region" description="Polar residues" evidence="1">
    <location>
        <begin position="286"/>
        <end position="302"/>
    </location>
</feature>
<proteinExistence type="predicted"/>
<dbReference type="Proteomes" id="UP001150238">
    <property type="component" value="Unassembled WGS sequence"/>
</dbReference>
<feature type="compositionally biased region" description="Low complexity" evidence="1">
    <location>
        <begin position="27"/>
        <end position="43"/>
    </location>
</feature>
<feature type="compositionally biased region" description="Acidic residues" evidence="1">
    <location>
        <begin position="402"/>
        <end position="416"/>
    </location>
</feature>
<evidence type="ECO:0000256" key="1">
    <source>
        <dbReference type="SAM" id="MobiDB-lite"/>
    </source>
</evidence>
<feature type="region of interest" description="Disordered" evidence="1">
    <location>
        <begin position="535"/>
        <end position="589"/>
    </location>
</feature>
<comment type="caution">
    <text evidence="2">The sequence shown here is derived from an EMBL/GenBank/DDBJ whole genome shotgun (WGS) entry which is preliminary data.</text>
</comment>
<feature type="compositionally biased region" description="Polar residues" evidence="1">
    <location>
        <begin position="45"/>
        <end position="72"/>
    </location>
</feature>
<feature type="compositionally biased region" description="Low complexity" evidence="1">
    <location>
        <begin position="259"/>
        <end position="283"/>
    </location>
</feature>
<reference evidence="2" key="2">
    <citation type="journal article" date="2023" name="Proc. Natl. Acad. Sci. U.S.A.">
        <title>A global phylogenomic analysis of the shiitake genus Lentinula.</title>
        <authorList>
            <person name="Sierra-Patev S."/>
            <person name="Min B."/>
            <person name="Naranjo-Ortiz M."/>
            <person name="Looney B."/>
            <person name="Konkel Z."/>
            <person name="Slot J.C."/>
            <person name="Sakamoto Y."/>
            <person name="Steenwyk J.L."/>
            <person name="Rokas A."/>
            <person name="Carro J."/>
            <person name="Camarero S."/>
            <person name="Ferreira P."/>
            <person name="Molpeceres G."/>
            <person name="Ruiz-Duenas F.J."/>
            <person name="Serrano A."/>
            <person name="Henrissat B."/>
            <person name="Drula E."/>
            <person name="Hughes K.W."/>
            <person name="Mata J.L."/>
            <person name="Ishikawa N.K."/>
            <person name="Vargas-Isla R."/>
            <person name="Ushijima S."/>
            <person name="Smith C.A."/>
            <person name="Donoghue J."/>
            <person name="Ahrendt S."/>
            <person name="Andreopoulos W."/>
            <person name="He G."/>
            <person name="LaButti K."/>
            <person name="Lipzen A."/>
            <person name="Ng V."/>
            <person name="Riley R."/>
            <person name="Sandor L."/>
            <person name="Barry K."/>
            <person name="Martinez A.T."/>
            <person name="Xiao Y."/>
            <person name="Gibbons J.G."/>
            <person name="Terashima K."/>
            <person name="Grigoriev I.V."/>
            <person name="Hibbett D."/>
        </authorList>
    </citation>
    <scope>NUCLEOTIDE SEQUENCE</scope>
    <source>
        <strain evidence="2">Sp2 HRB7682 ss15</strain>
    </source>
</reference>
<feature type="region of interest" description="Disordered" evidence="1">
    <location>
        <begin position="401"/>
        <end position="447"/>
    </location>
</feature>
<dbReference type="Gene3D" id="1.10.10.60">
    <property type="entry name" value="Homeodomain-like"/>
    <property type="match status" value="1"/>
</dbReference>
<name>A0A9W9AKH8_9AGAR</name>
<protein>
    <submittedName>
        <fullName evidence="2">Uncharacterized protein</fullName>
    </submittedName>
</protein>
<feature type="region of interest" description="Disordered" evidence="1">
    <location>
        <begin position="1"/>
        <end position="72"/>
    </location>
</feature>